<keyword evidence="3" id="KW-1185">Reference proteome</keyword>
<evidence type="ECO:0000313" key="2">
    <source>
        <dbReference type="EMBL" id="QFY43022.1"/>
    </source>
</evidence>
<evidence type="ECO:0000313" key="3">
    <source>
        <dbReference type="Proteomes" id="UP000325755"/>
    </source>
</evidence>
<reference evidence="2 3" key="1">
    <citation type="submission" date="2019-09" db="EMBL/GenBank/DDBJ databases">
        <title>Ecophysiology of the spiral-shaped methanotroph Methylospira mobilis as revealed by the complete genome sequence.</title>
        <authorList>
            <person name="Oshkin I.Y."/>
            <person name="Dedysh S.N."/>
            <person name="Miroshnikov K."/>
            <person name="Danilova O.V."/>
            <person name="Hakobyan A."/>
            <person name="Liesack W."/>
        </authorList>
    </citation>
    <scope>NUCLEOTIDE SEQUENCE [LARGE SCALE GENOMIC DNA]</scope>
    <source>
        <strain evidence="2 3">Shm1</strain>
    </source>
</reference>
<feature type="region of interest" description="Disordered" evidence="1">
    <location>
        <begin position="626"/>
        <end position="731"/>
    </location>
</feature>
<accession>A0A5Q0BIS8</accession>
<protein>
    <recommendedName>
        <fullName evidence="4">Phage tail lysozyme domain-containing protein</fullName>
    </recommendedName>
</protein>
<name>A0A5Q0BIS8_9GAMM</name>
<dbReference type="EMBL" id="CP044205">
    <property type="protein sequence ID" value="QFY43022.1"/>
    <property type="molecule type" value="Genomic_DNA"/>
</dbReference>
<evidence type="ECO:0008006" key="4">
    <source>
        <dbReference type="Google" id="ProtNLM"/>
    </source>
</evidence>
<dbReference type="InParanoid" id="A0A5Q0BIS8"/>
<dbReference type="Proteomes" id="UP000325755">
    <property type="component" value="Chromosome"/>
</dbReference>
<dbReference type="KEGG" id="mmob:F6R98_10675"/>
<dbReference type="RefSeq" id="WP_153249006.1">
    <property type="nucleotide sequence ID" value="NZ_CP044205.1"/>
</dbReference>
<sequence>MGDVDPTLKALGEVAEPLGRGFKSITGIGEGKDKSKEGWFRKIFGALQGLRSEDSAFNKAAKKSLKAIEDKPIAEGGGNGGGLFRLIGGLLSKIPGIGLAGRLLGGAGTAVAGGALRAAGGMARGAAKVAGNVINKIPGVERLKRAIGVSTSDAVDASAGTAAKSTKGAPSVAKSASKFGVKSLGKGLLKRIPIIGALAGLGMAASDIYANENDPEKTPEQKREDNFKAGGSAVGGMIGGAIGMIGGPLGAVVGSMIGDQVGGMIGGWLSTFSWSAIGDQITSTWTSSVENLKGVWTTVTDGVSTWFKENFGGAVERIKEVFGSVKNAWDGITEQAGKTFDSFSNLLKDKFGIDVKKITADITEGVVNAVEGTKEFMDRTVDWGKDAAYEGRKKVSQLRFNDVDAALKMDAGGDTITGLSDSQTRAFAANTMKSESGGDQRAVNQFGFSGQYQFGAEALAEEGLIDEKKMHAARNSMSSAEWWKGGGHKRFLADNSNWTIAGGQEAFLADKQLQDKAFISFTNKNIARGIDAGAISKNSSPEMIAAYAKAAHLKGAGGANKLFLDGKNSVDANGTSAKTYANEGAAAMRELAGKVESAKASQAAAAQKKAADAKANASDVPTMADVYQADPKTPPTNTPQQSTDAKKSADAAANTSDVPTMADVYQADPKTPPTNTPQQSTDAKKSADAAANTSDVPTMADVYQADPKTPPTNTPQQSTDAKKSADAAANTSDVPTMADVYRAAPAPQQMPFINNKPSLPVVNVSARMPSAPAMPPIPTPNPSPEIQIPLTGFGENRNITVVAPPAEVGQDLSDRRIAHIVTGGYGRY</sequence>
<gene>
    <name evidence="2" type="ORF">F6R98_10675</name>
</gene>
<dbReference type="AlphaFoldDB" id="A0A5Q0BIS8"/>
<proteinExistence type="predicted"/>
<organism evidence="2 3">
    <name type="scientific">Candidatus Methylospira mobilis</name>
    <dbReference type="NCBI Taxonomy" id="1808979"/>
    <lineage>
        <taxon>Bacteria</taxon>
        <taxon>Pseudomonadati</taxon>
        <taxon>Pseudomonadota</taxon>
        <taxon>Gammaproteobacteria</taxon>
        <taxon>Methylococcales</taxon>
        <taxon>Methylococcaceae</taxon>
        <taxon>Candidatus Methylospira</taxon>
    </lineage>
</organism>
<evidence type="ECO:0000256" key="1">
    <source>
        <dbReference type="SAM" id="MobiDB-lite"/>
    </source>
</evidence>
<dbReference type="OrthoDB" id="5573536at2"/>